<organism evidence="2 3">
    <name type="scientific">Sphaerosporella brunnea</name>
    <dbReference type="NCBI Taxonomy" id="1250544"/>
    <lineage>
        <taxon>Eukaryota</taxon>
        <taxon>Fungi</taxon>
        <taxon>Dikarya</taxon>
        <taxon>Ascomycota</taxon>
        <taxon>Pezizomycotina</taxon>
        <taxon>Pezizomycetes</taxon>
        <taxon>Pezizales</taxon>
        <taxon>Pyronemataceae</taxon>
        <taxon>Sphaerosporella</taxon>
    </lineage>
</organism>
<keyword evidence="3" id="KW-1185">Reference proteome</keyword>
<dbReference type="InParanoid" id="A0A5J5EE81"/>
<proteinExistence type="predicted"/>
<dbReference type="OrthoDB" id="5345504at2759"/>
<evidence type="ECO:0000313" key="2">
    <source>
        <dbReference type="EMBL" id="KAA8893491.1"/>
    </source>
</evidence>
<accession>A0A5J5EE81</accession>
<dbReference type="InterPro" id="IPR046591">
    <property type="entry name" value="DUF6649"/>
</dbReference>
<name>A0A5J5EE81_9PEZI</name>
<dbReference type="Proteomes" id="UP000326924">
    <property type="component" value="Unassembled WGS sequence"/>
</dbReference>
<dbReference type="EMBL" id="VXIS01000434">
    <property type="protein sequence ID" value="KAA8893491.1"/>
    <property type="molecule type" value="Genomic_DNA"/>
</dbReference>
<dbReference type="Pfam" id="PF20354">
    <property type="entry name" value="DUF6649"/>
    <property type="match status" value="1"/>
</dbReference>
<feature type="compositionally biased region" description="Basic residues" evidence="1">
    <location>
        <begin position="54"/>
        <end position="64"/>
    </location>
</feature>
<comment type="caution">
    <text evidence="2">The sequence shown here is derived from an EMBL/GenBank/DDBJ whole genome shotgun (WGS) entry which is preliminary data.</text>
</comment>
<evidence type="ECO:0000313" key="3">
    <source>
        <dbReference type="Proteomes" id="UP000326924"/>
    </source>
</evidence>
<dbReference type="AlphaFoldDB" id="A0A5J5EE81"/>
<sequence length="270" mass="28007">MDWTTSPAGPPPTPLLRKRPAETEPPNQRLSKRLSLLTIRPPSPGGSPTSGSRISKRKSSKKAKATPQSPRGGGGGGGEERMEVDHVVFIDSLSDYSSSDDEDGGDGSLRSGAGGGKGGVIFIPDIEKKLNAIPKHLLVPPGADEAGEDGVKGRELVLYGLPESLTAAAENNGVRKAILESRARIRERREKEIREEEEKRRALAAGAVMAGGVGGISDTVAAGLIGMNQLSGMGFMPPFADMGAAANGVNGMAAVADDGGYDPDAMDIEI</sequence>
<feature type="region of interest" description="Disordered" evidence="1">
    <location>
        <begin position="94"/>
        <end position="117"/>
    </location>
</feature>
<feature type="region of interest" description="Disordered" evidence="1">
    <location>
        <begin position="1"/>
        <end position="81"/>
    </location>
</feature>
<gene>
    <name evidence="2" type="ORF">FN846DRAFT_913964</name>
</gene>
<reference evidence="2 3" key="1">
    <citation type="submission" date="2019-09" db="EMBL/GenBank/DDBJ databases">
        <title>Draft genome of the ectomycorrhizal ascomycete Sphaerosporella brunnea.</title>
        <authorList>
            <consortium name="DOE Joint Genome Institute"/>
            <person name="Benucci G.M."/>
            <person name="Marozzi G."/>
            <person name="Antonielli L."/>
            <person name="Sanchez S."/>
            <person name="Marco P."/>
            <person name="Wang X."/>
            <person name="Falini L.B."/>
            <person name="Barry K."/>
            <person name="Haridas S."/>
            <person name="Lipzen A."/>
            <person name="Labutti K."/>
            <person name="Grigoriev I.V."/>
            <person name="Murat C."/>
            <person name="Martin F."/>
            <person name="Albertini E."/>
            <person name="Donnini D."/>
            <person name="Bonito G."/>
        </authorList>
    </citation>
    <scope>NUCLEOTIDE SEQUENCE [LARGE SCALE GENOMIC DNA]</scope>
    <source>
        <strain evidence="2 3">Sb_GMNB300</strain>
    </source>
</reference>
<protein>
    <submittedName>
        <fullName evidence="2">Uncharacterized protein</fullName>
    </submittedName>
</protein>
<evidence type="ECO:0000256" key="1">
    <source>
        <dbReference type="SAM" id="MobiDB-lite"/>
    </source>
</evidence>